<keyword evidence="2" id="KW-1185">Reference proteome</keyword>
<sequence length="340" mass="39589">MQHGAWQHTGNVVLEFRHQTFGERVLSHRFLQRHQYGQIWSSHSPDINLCYYFLWGFLKEHVFRQYPRDLVDVVKCATQSMKICFDEYCRIRTFVLKSYYDKTKYPNKKVGRSKFASLHPPHVKPSRDMPHNVCVCLYHENFSNLHEKISGVLPGFGASIKDFIQIPVCDHQKKNEAMKNVNIFSDGCAGQLKSKYNFSNITILKEQFNLSNLTWTFFATSHGKSAVDGIGAVVKRKVWNLVRARKVTVRDAVTFARACSSLKVNVLHVKSEEINSVTQKLGKAWENTLPITRTQKIQHVIAVSAYKIKYKYFPQNSSELEEYLRPGARKRWRKRPVHHK</sequence>
<gene>
    <name evidence="1" type="ORF">ANN_01034</name>
</gene>
<dbReference type="PANTHER" id="PTHR46601">
    <property type="entry name" value="ULP_PROTEASE DOMAIN-CONTAINING PROTEIN"/>
    <property type="match status" value="1"/>
</dbReference>
<organism evidence="1 2">
    <name type="scientific">Periplaneta americana</name>
    <name type="common">American cockroach</name>
    <name type="synonym">Blatta americana</name>
    <dbReference type="NCBI Taxonomy" id="6978"/>
    <lineage>
        <taxon>Eukaryota</taxon>
        <taxon>Metazoa</taxon>
        <taxon>Ecdysozoa</taxon>
        <taxon>Arthropoda</taxon>
        <taxon>Hexapoda</taxon>
        <taxon>Insecta</taxon>
        <taxon>Pterygota</taxon>
        <taxon>Neoptera</taxon>
        <taxon>Polyneoptera</taxon>
        <taxon>Dictyoptera</taxon>
        <taxon>Blattodea</taxon>
        <taxon>Blattoidea</taxon>
        <taxon>Blattidae</taxon>
        <taxon>Blattinae</taxon>
        <taxon>Periplaneta</taxon>
    </lineage>
</organism>
<evidence type="ECO:0000313" key="2">
    <source>
        <dbReference type="Proteomes" id="UP001148838"/>
    </source>
</evidence>
<dbReference type="Gene3D" id="3.30.420.10">
    <property type="entry name" value="Ribonuclease H-like superfamily/Ribonuclease H"/>
    <property type="match status" value="1"/>
</dbReference>
<accession>A0ABQ8TVH8</accession>
<comment type="caution">
    <text evidence="1">The sequence shown here is derived from an EMBL/GenBank/DDBJ whole genome shotgun (WGS) entry which is preliminary data.</text>
</comment>
<protein>
    <submittedName>
        <fullName evidence="1">Uncharacterized protein</fullName>
    </submittedName>
</protein>
<name>A0ABQ8TVH8_PERAM</name>
<reference evidence="1 2" key="1">
    <citation type="journal article" date="2022" name="Allergy">
        <title>Genome assembly and annotation of Periplaneta americana reveal a comprehensive cockroach allergen profile.</title>
        <authorList>
            <person name="Wang L."/>
            <person name="Xiong Q."/>
            <person name="Saelim N."/>
            <person name="Wang L."/>
            <person name="Nong W."/>
            <person name="Wan A.T."/>
            <person name="Shi M."/>
            <person name="Liu X."/>
            <person name="Cao Q."/>
            <person name="Hui J.H.L."/>
            <person name="Sookrung N."/>
            <person name="Leung T.F."/>
            <person name="Tungtrongchitr A."/>
            <person name="Tsui S.K.W."/>
        </authorList>
    </citation>
    <scope>NUCLEOTIDE SEQUENCE [LARGE SCALE GENOMIC DNA]</scope>
    <source>
        <strain evidence="1">PWHHKU_190912</strain>
    </source>
</reference>
<dbReference type="PANTHER" id="PTHR46601:SF2">
    <property type="entry name" value="UBIQUITIN-LIKE PROTEASE FAMILY PROFILE DOMAIN-CONTAINING PROTEIN"/>
    <property type="match status" value="1"/>
</dbReference>
<proteinExistence type="predicted"/>
<dbReference type="Proteomes" id="UP001148838">
    <property type="component" value="Unassembled WGS sequence"/>
</dbReference>
<evidence type="ECO:0000313" key="1">
    <source>
        <dbReference type="EMBL" id="KAJ4449630.1"/>
    </source>
</evidence>
<dbReference type="EMBL" id="JAJSOF020000003">
    <property type="protein sequence ID" value="KAJ4449630.1"/>
    <property type="molecule type" value="Genomic_DNA"/>
</dbReference>
<dbReference type="InterPro" id="IPR036397">
    <property type="entry name" value="RNaseH_sf"/>
</dbReference>